<protein>
    <submittedName>
        <fullName evidence="3">Uncharacterized protein</fullName>
    </submittedName>
</protein>
<organism evidence="3 4">
    <name type="scientific">Gambusia affinis</name>
    <name type="common">Western mosquitofish</name>
    <name type="synonym">Heterandria affinis</name>
    <dbReference type="NCBI Taxonomy" id="33528"/>
    <lineage>
        <taxon>Eukaryota</taxon>
        <taxon>Metazoa</taxon>
        <taxon>Chordata</taxon>
        <taxon>Craniata</taxon>
        <taxon>Vertebrata</taxon>
        <taxon>Euteleostomi</taxon>
        <taxon>Actinopterygii</taxon>
        <taxon>Neopterygii</taxon>
        <taxon>Teleostei</taxon>
        <taxon>Neoteleostei</taxon>
        <taxon>Acanthomorphata</taxon>
        <taxon>Ovalentaria</taxon>
        <taxon>Atherinomorphae</taxon>
        <taxon>Cyprinodontiformes</taxon>
        <taxon>Poeciliidae</taxon>
        <taxon>Poeciliinae</taxon>
        <taxon>Gambusia</taxon>
    </lineage>
</organism>
<name>A0A315VTM7_GAMAF</name>
<dbReference type="AlphaFoldDB" id="A0A315VTM7"/>
<comment type="caution">
    <text evidence="3">The sequence shown here is derived from an EMBL/GenBank/DDBJ whole genome shotgun (WGS) entry which is preliminary data.</text>
</comment>
<evidence type="ECO:0000256" key="1">
    <source>
        <dbReference type="SAM" id="MobiDB-lite"/>
    </source>
</evidence>
<evidence type="ECO:0000256" key="2">
    <source>
        <dbReference type="SAM" id="Phobius"/>
    </source>
</evidence>
<keyword evidence="4" id="KW-1185">Reference proteome</keyword>
<keyword evidence="2" id="KW-0812">Transmembrane</keyword>
<sequence>MEQVDDGVSMAISRLLPQVGQQASLQDLHDGSCHGNNGRHRHRETKWLKDGDAGLQVRIGLEQNEEDQNNLWLGGAACVSTLLFQLETKDQDDLCPEHSETSAIQSLSQQILLIVLCVQLLVKSFVLGYLPVFELFLMDQGDSLQSLEPSFSSKAALVLRVAPPSPHPHPESRVTAGTIGSLVQMGAEAMLCPWCATSKFLEVLVASLMVARVHRSTALPQQEPHRLRRATTGSDADGRDAAGVHGGSDWEDPSVAALEATLGSSLFEALLPESLSPVTKDHLKKIPLLVHPYWRIPVPPSSSLPITCLPSNILPPSTSSDLLLLLSFDPGLDTSNQPLDEFVNLLQRTLQQVPDPVPTPPVRSVCSEVRPPNPEKYSVAEVRRRSSITNLISFISIEFVFKRN</sequence>
<proteinExistence type="predicted"/>
<dbReference type="Proteomes" id="UP000250572">
    <property type="component" value="Unassembled WGS sequence"/>
</dbReference>
<gene>
    <name evidence="3" type="ORF">CCH79_00020627</name>
</gene>
<feature type="transmembrane region" description="Helical" evidence="2">
    <location>
        <begin position="111"/>
        <end position="130"/>
    </location>
</feature>
<keyword evidence="2" id="KW-0472">Membrane</keyword>
<evidence type="ECO:0000313" key="4">
    <source>
        <dbReference type="Proteomes" id="UP000250572"/>
    </source>
</evidence>
<dbReference type="EMBL" id="NHOQ01001197">
    <property type="protein sequence ID" value="PWA26190.1"/>
    <property type="molecule type" value="Genomic_DNA"/>
</dbReference>
<reference evidence="3 4" key="1">
    <citation type="journal article" date="2018" name="G3 (Bethesda)">
        <title>A High-Quality Reference Genome for the Invasive Mosquitofish Gambusia affinis Using a Chicago Library.</title>
        <authorList>
            <person name="Hoffberg S.L."/>
            <person name="Troendle N.J."/>
            <person name="Glenn T.C."/>
            <person name="Mahmud O."/>
            <person name="Louha S."/>
            <person name="Chalopin D."/>
            <person name="Bennetzen J.L."/>
            <person name="Mauricio R."/>
        </authorList>
    </citation>
    <scope>NUCLEOTIDE SEQUENCE [LARGE SCALE GENOMIC DNA]</scope>
    <source>
        <strain evidence="3">NE01/NJP1002.9</strain>
        <tissue evidence="3">Muscle</tissue>
    </source>
</reference>
<evidence type="ECO:0000313" key="3">
    <source>
        <dbReference type="EMBL" id="PWA26190.1"/>
    </source>
</evidence>
<feature type="region of interest" description="Disordered" evidence="1">
    <location>
        <begin position="220"/>
        <end position="250"/>
    </location>
</feature>
<accession>A0A315VTM7</accession>
<keyword evidence="2" id="KW-1133">Transmembrane helix</keyword>